<reference evidence="2" key="1">
    <citation type="journal article" date="2019" name="Mol. Biol. Evol.">
        <title>Blast fungal genomes show frequent chromosomal changes, gene gains and losses, and effector gene turnover.</title>
        <authorList>
            <person name="Gomez Luciano L.B."/>
            <person name="Jason Tsai I."/>
            <person name="Chuma I."/>
            <person name="Tosa Y."/>
            <person name="Chen Y.H."/>
            <person name="Li J.Y."/>
            <person name="Li M.Y."/>
            <person name="Jade Lu M.Y."/>
            <person name="Nakayashiki H."/>
            <person name="Li W.H."/>
        </authorList>
    </citation>
    <scope>NUCLEOTIDE SEQUENCE</scope>
    <source>
        <strain evidence="2">NI907</strain>
    </source>
</reference>
<reference evidence="2" key="2">
    <citation type="submission" date="2019-10" db="EMBL/GenBank/DDBJ databases">
        <authorList>
            <consortium name="NCBI Genome Project"/>
        </authorList>
    </citation>
    <scope>NUCLEOTIDE SEQUENCE</scope>
    <source>
        <strain evidence="2">NI907</strain>
    </source>
</reference>
<gene>
    <name evidence="2" type="ORF">PgNI_04577</name>
</gene>
<evidence type="ECO:0000313" key="1">
    <source>
        <dbReference type="Proteomes" id="UP000515153"/>
    </source>
</evidence>
<sequence>MPSEFAHIVGSVGLDAHLLTGTLPGKAGLDEHPDGHISQHCQPTSCPVAPRVVVDNFSRAWKVGLESCYWLRHTG</sequence>
<proteinExistence type="predicted"/>
<reference evidence="2" key="3">
    <citation type="submission" date="2025-08" db="UniProtKB">
        <authorList>
            <consortium name="RefSeq"/>
        </authorList>
    </citation>
    <scope>IDENTIFICATION</scope>
    <source>
        <strain evidence="2">NI907</strain>
    </source>
</reference>
<protein>
    <submittedName>
        <fullName evidence="2">Uncharacterized protein</fullName>
    </submittedName>
</protein>
<dbReference type="AlphaFoldDB" id="A0A6P8BD74"/>
<dbReference type="GeneID" id="41959531"/>
<accession>A0A6P8BD74</accession>
<dbReference type="Proteomes" id="UP000515153">
    <property type="component" value="Unplaced"/>
</dbReference>
<organism evidence="1 2">
    <name type="scientific">Pyricularia grisea</name>
    <name type="common">Crabgrass-specific blast fungus</name>
    <name type="synonym">Magnaporthe grisea</name>
    <dbReference type="NCBI Taxonomy" id="148305"/>
    <lineage>
        <taxon>Eukaryota</taxon>
        <taxon>Fungi</taxon>
        <taxon>Dikarya</taxon>
        <taxon>Ascomycota</taxon>
        <taxon>Pezizomycotina</taxon>
        <taxon>Sordariomycetes</taxon>
        <taxon>Sordariomycetidae</taxon>
        <taxon>Magnaporthales</taxon>
        <taxon>Pyriculariaceae</taxon>
        <taxon>Pyricularia</taxon>
    </lineage>
</organism>
<evidence type="ECO:0000313" key="2">
    <source>
        <dbReference type="RefSeq" id="XP_030984979.1"/>
    </source>
</evidence>
<dbReference type="KEGG" id="pgri:PgNI_04577"/>
<keyword evidence="1" id="KW-1185">Reference proteome</keyword>
<name>A0A6P8BD74_PYRGI</name>
<dbReference type="RefSeq" id="XP_030984979.1">
    <property type="nucleotide sequence ID" value="XM_031124622.1"/>
</dbReference>